<dbReference type="EMBL" id="VZOL01000022">
    <property type="protein sequence ID" value="KAB0685602.1"/>
    <property type="molecule type" value="Genomic_DNA"/>
</dbReference>
<dbReference type="Pfam" id="PF13663">
    <property type="entry name" value="DUF4148"/>
    <property type="match status" value="1"/>
</dbReference>
<reference evidence="1 2" key="1">
    <citation type="submission" date="2019-09" db="EMBL/GenBank/DDBJ databases">
        <title>Draft genome sequences of 48 bacterial type strains from the CCUG.</title>
        <authorList>
            <person name="Tunovic T."/>
            <person name="Pineiro-Iglesias B."/>
            <person name="Unosson C."/>
            <person name="Inganas E."/>
            <person name="Ohlen M."/>
            <person name="Cardew S."/>
            <person name="Jensie-Markopoulos S."/>
            <person name="Salva-Serra F."/>
            <person name="Jaen-Luchoro D."/>
            <person name="Karlsson R."/>
            <person name="Svensson-Stadler L."/>
            <person name="Chun J."/>
            <person name="Moore E."/>
        </authorList>
    </citation>
    <scope>NUCLEOTIDE SEQUENCE [LARGE SCALE GENOMIC DNA]</scope>
    <source>
        <strain evidence="1 2">CCUG 65687</strain>
    </source>
</reference>
<accession>A0A6L3NPF8</accession>
<organism evidence="1 2">
    <name type="scientific">Burkholderia territorii</name>
    <dbReference type="NCBI Taxonomy" id="1503055"/>
    <lineage>
        <taxon>Bacteria</taxon>
        <taxon>Pseudomonadati</taxon>
        <taxon>Pseudomonadota</taxon>
        <taxon>Betaproteobacteria</taxon>
        <taxon>Burkholderiales</taxon>
        <taxon>Burkholderiaceae</taxon>
        <taxon>Burkholderia</taxon>
        <taxon>Burkholderia cepacia complex</taxon>
    </lineage>
</organism>
<dbReference type="RefSeq" id="WP_151003567.1">
    <property type="nucleotide sequence ID" value="NZ_CABVPO010000025.1"/>
</dbReference>
<gene>
    <name evidence="1" type="ORF">F7R13_04000</name>
</gene>
<protein>
    <submittedName>
        <fullName evidence="1">DUF4148 domain-containing protein</fullName>
    </submittedName>
</protein>
<evidence type="ECO:0000313" key="2">
    <source>
        <dbReference type="Proteomes" id="UP000473571"/>
    </source>
</evidence>
<evidence type="ECO:0000313" key="1">
    <source>
        <dbReference type="EMBL" id="KAB0685602.1"/>
    </source>
</evidence>
<comment type="caution">
    <text evidence="1">The sequence shown here is derived from an EMBL/GenBank/DDBJ whole genome shotgun (WGS) entry which is preliminary data.</text>
</comment>
<proteinExistence type="predicted"/>
<name>A0A6L3NPF8_9BURK</name>
<sequence length="81" mass="8413">MKVKSIAMVLMAFTAVATTASAFASTAVAANTNGGMAQSAREWAPVNNTPKGKTRAEVRAELVRAQKDGQLAALSELYRGG</sequence>
<dbReference type="Proteomes" id="UP000473571">
    <property type="component" value="Unassembled WGS sequence"/>
</dbReference>
<dbReference type="AlphaFoldDB" id="A0A6L3NPF8"/>
<dbReference type="InterPro" id="IPR025421">
    <property type="entry name" value="DUF4148"/>
</dbReference>